<protein>
    <submittedName>
        <fullName evidence="2">Uncharacterized protein</fullName>
    </submittedName>
</protein>
<sequence length="280" mass="32423">MKSQMWVILLATVFTVALAAPMTTTKPVITTRKPVANSNPFKTVPTAALALQTQEFELLRDYYKGMDPTKSKEYENKLAPRKLELQDRYATALWSNPKEDETPYSVDPFFKEKQNDEEPKIQKYEEKIKFYGDKIPFKFVDNYYLAKEMGFNVTFRQDGTPRGTPVLYPGIENDAQKFYDNLWKKRNLPLQPFEYEPLRNHWQNLLNQRQALDKKRGPSQAELFAYHKYLHGPKPPGGYTNPPWITTTVVPEKRYVEGLCSKFYGAAAGLGTWCRVEVKG</sequence>
<gene>
    <name evidence="2" type="ORF">DGAL_LOCUS10875</name>
</gene>
<reference evidence="2" key="1">
    <citation type="submission" date="2021-11" db="EMBL/GenBank/DDBJ databases">
        <authorList>
            <person name="Schell T."/>
        </authorList>
    </citation>
    <scope>NUCLEOTIDE SEQUENCE</scope>
    <source>
        <strain evidence="2">M5</strain>
    </source>
</reference>
<name>A0A8J2RUQ4_9CRUS</name>
<comment type="caution">
    <text evidence="2">The sequence shown here is derived from an EMBL/GenBank/DDBJ whole genome shotgun (WGS) entry which is preliminary data.</text>
</comment>
<proteinExistence type="predicted"/>
<dbReference type="OrthoDB" id="10320742at2759"/>
<keyword evidence="3" id="KW-1185">Reference proteome</keyword>
<evidence type="ECO:0000313" key="2">
    <source>
        <dbReference type="EMBL" id="CAH0107555.1"/>
    </source>
</evidence>
<accession>A0A8J2RUQ4</accession>
<dbReference type="Proteomes" id="UP000789390">
    <property type="component" value="Unassembled WGS sequence"/>
</dbReference>
<feature type="chain" id="PRO_5035199927" evidence="1">
    <location>
        <begin position="20"/>
        <end position="280"/>
    </location>
</feature>
<dbReference type="AlphaFoldDB" id="A0A8J2RUQ4"/>
<organism evidence="2 3">
    <name type="scientific">Daphnia galeata</name>
    <dbReference type="NCBI Taxonomy" id="27404"/>
    <lineage>
        <taxon>Eukaryota</taxon>
        <taxon>Metazoa</taxon>
        <taxon>Ecdysozoa</taxon>
        <taxon>Arthropoda</taxon>
        <taxon>Crustacea</taxon>
        <taxon>Branchiopoda</taxon>
        <taxon>Diplostraca</taxon>
        <taxon>Cladocera</taxon>
        <taxon>Anomopoda</taxon>
        <taxon>Daphniidae</taxon>
        <taxon>Daphnia</taxon>
    </lineage>
</organism>
<evidence type="ECO:0000313" key="3">
    <source>
        <dbReference type="Proteomes" id="UP000789390"/>
    </source>
</evidence>
<feature type="signal peptide" evidence="1">
    <location>
        <begin position="1"/>
        <end position="19"/>
    </location>
</feature>
<evidence type="ECO:0000256" key="1">
    <source>
        <dbReference type="SAM" id="SignalP"/>
    </source>
</evidence>
<keyword evidence="1" id="KW-0732">Signal</keyword>
<dbReference type="EMBL" id="CAKKLH010000277">
    <property type="protein sequence ID" value="CAH0107555.1"/>
    <property type="molecule type" value="Genomic_DNA"/>
</dbReference>